<evidence type="ECO:0000256" key="2">
    <source>
        <dbReference type="ARBA" id="ARBA00023163"/>
    </source>
</evidence>
<reference evidence="3 4" key="1">
    <citation type="submission" date="2019-06" db="EMBL/GenBank/DDBJ databases">
        <title>Sequencing the genomes of 1000 actinobacteria strains.</title>
        <authorList>
            <person name="Klenk H.-P."/>
        </authorList>
    </citation>
    <scope>NUCLEOTIDE SEQUENCE [LARGE SCALE GENOMIC DNA]</scope>
    <source>
        <strain evidence="3 4">DSM 12335</strain>
    </source>
</reference>
<organism evidence="3 4">
    <name type="scientific">Ornithinicoccus hortensis</name>
    <dbReference type="NCBI Taxonomy" id="82346"/>
    <lineage>
        <taxon>Bacteria</taxon>
        <taxon>Bacillati</taxon>
        <taxon>Actinomycetota</taxon>
        <taxon>Actinomycetes</taxon>
        <taxon>Micrococcales</taxon>
        <taxon>Intrasporangiaceae</taxon>
        <taxon>Ornithinicoccus</taxon>
    </lineage>
</organism>
<dbReference type="RefSeq" id="WP_141783400.1">
    <property type="nucleotide sequence ID" value="NZ_BAAAIK010000008.1"/>
</dbReference>
<evidence type="ECO:0000313" key="4">
    <source>
        <dbReference type="Proteomes" id="UP000319516"/>
    </source>
</evidence>
<dbReference type="OrthoDB" id="5242431at2"/>
<name>A0A542YLX3_9MICO</name>
<evidence type="ECO:0000256" key="1">
    <source>
        <dbReference type="ARBA" id="ARBA00023015"/>
    </source>
</evidence>
<protein>
    <submittedName>
        <fullName evidence="3">Uncharacterized protein</fullName>
    </submittedName>
</protein>
<dbReference type="Proteomes" id="UP000319516">
    <property type="component" value="Unassembled WGS sequence"/>
</dbReference>
<comment type="caution">
    <text evidence="3">The sequence shown here is derived from an EMBL/GenBank/DDBJ whole genome shotgun (WGS) entry which is preliminary data.</text>
</comment>
<keyword evidence="2" id="KW-0804">Transcription</keyword>
<keyword evidence="1" id="KW-0805">Transcription regulation</keyword>
<dbReference type="InterPro" id="IPR041916">
    <property type="entry name" value="Anti_sigma_zinc_sf"/>
</dbReference>
<dbReference type="AlphaFoldDB" id="A0A542YLX3"/>
<gene>
    <name evidence="3" type="ORF">FB467_0161</name>
</gene>
<keyword evidence="4" id="KW-1185">Reference proteome</keyword>
<evidence type="ECO:0000313" key="3">
    <source>
        <dbReference type="EMBL" id="TQL49096.1"/>
    </source>
</evidence>
<sequence>MTTTGHPDHDLILDLALGGSADATGQAAAHLADCARCRRDYQDLADAVAHVLPAVPRVAPPPDFLPGVVAALHTPGGRTPAVVAPAADRRWRVWPTVAAGLLGLVAGAAITVGVTADPAPPAGAPVAVTEPPGALRTADGGLVGRVAPSRAAGKEVLVVEVTDGPPGARYTCRLVLSDGSTQDVGSWTLDGAGPQSWVVPVPAQPVETVELVAESGRVWSSATP</sequence>
<dbReference type="EMBL" id="VFOP01000001">
    <property type="protein sequence ID" value="TQL49096.1"/>
    <property type="molecule type" value="Genomic_DNA"/>
</dbReference>
<accession>A0A542YLX3</accession>
<proteinExistence type="predicted"/>
<dbReference type="Gene3D" id="1.10.10.1320">
    <property type="entry name" value="Anti-sigma factor, zinc-finger domain"/>
    <property type="match status" value="1"/>
</dbReference>